<dbReference type="PANTHER" id="PTHR37984">
    <property type="entry name" value="PROTEIN CBG26694"/>
    <property type="match status" value="1"/>
</dbReference>
<keyword evidence="4" id="KW-1185">Reference proteome</keyword>
<organism evidence="3 4">
    <name type="scientific">Stylophora pistillata</name>
    <name type="common">Smooth cauliflower coral</name>
    <dbReference type="NCBI Taxonomy" id="50429"/>
    <lineage>
        <taxon>Eukaryota</taxon>
        <taxon>Metazoa</taxon>
        <taxon>Cnidaria</taxon>
        <taxon>Anthozoa</taxon>
        <taxon>Hexacorallia</taxon>
        <taxon>Scleractinia</taxon>
        <taxon>Astrocoeniina</taxon>
        <taxon>Pocilloporidae</taxon>
        <taxon>Stylophora</taxon>
    </lineage>
</organism>
<dbReference type="CDD" id="cd01647">
    <property type="entry name" value="RT_LTR"/>
    <property type="match status" value="1"/>
</dbReference>
<dbReference type="PANTHER" id="PTHR37984:SF7">
    <property type="entry name" value="INTEGRASE CATALYTIC DOMAIN-CONTAINING PROTEIN"/>
    <property type="match status" value="1"/>
</dbReference>
<dbReference type="Gene3D" id="3.30.70.270">
    <property type="match status" value="1"/>
</dbReference>
<dbReference type="STRING" id="50429.A0A2B4RN07"/>
<proteinExistence type="predicted"/>
<feature type="region of interest" description="Disordered" evidence="1">
    <location>
        <begin position="1"/>
        <end position="53"/>
    </location>
</feature>
<dbReference type="SUPFAM" id="SSF56672">
    <property type="entry name" value="DNA/RNA polymerases"/>
    <property type="match status" value="1"/>
</dbReference>
<sequence length="405" mass="46001">MSGCLASQALKGGSRGRQKNTENPRSRQRSKTKDRRNKQRSTSKIRRDEDERGLSDQFETITFQSITVNATTPHARPTNEVFVTVNVDLHSSSRPPALKAKLDPGAQGNLLPLRLYRRMYPQNLTPEGFPNPGAFEYSPIVVTTYEGAMLRQHGKCQYHITVDPFVPPVVHAQRRVPLSLRDDIQNELADMESRSIIAKIKESEPTAWVNSLVYLRKPNGKLGTCLDLKDLNKAIRREHRVTPTPEEILRNLAGAKFFSIGHAKCGYWNVELDEESIYLTTFNSPFGRYRCLRMPFGLKMSQDIFQANIDQTFEGCKDIIAIADDIVVHGKLEEEQDKQIREMLLRCRTTGLKLNPDKCKIKQQKTKFYGVICVEDGVEADPERVSALKKMAPPTTKQKPKTFID</sequence>
<dbReference type="InterPro" id="IPR000477">
    <property type="entry name" value="RT_dom"/>
</dbReference>
<comment type="caution">
    <text evidence="3">The sequence shown here is derived from an EMBL/GenBank/DDBJ whole genome shotgun (WGS) entry which is preliminary data.</text>
</comment>
<dbReference type="AlphaFoldDB" id="A0A2B4RN07"/>
<dbReference type="Gene3D" id="3.10.10.10">
    <property type="entry name" value="HIV Type 1 Reverse Transcriptase, subunit A, domain 1"/>
    <property type="match status" value="1"/>
</dbReference>
<evidence type="ECO:0000313" key="3">
    <source>
        <dbReference type="EMBL" id="PFX17727.1"/>
    </source>
</evidence>
<dbReference type="InterPro" id="IPR043128">
    <property type="entry name" value="Rev_trsase/Diguanyl_cyclase"/>
</dbReference>
<reference evidence="4" key="1">
    <citation type="journal article" date="2017" name="bioRxiv">
        <title>Comparative analysis of the genomes of Stylophora pistillata and Acropora digitifera provides evidence for extensive differences between species of corals.</title>
        <authorList>
            <person name="Voolstra C.R."/>
            <person name="Li Y."/>
            <person name="Liew Y.J."/>
            <person name="Baumgarten S."/>
            <person name="Zoccola D."/>
            <person name="Flot J.-F."/>
            <person name="Tambutte S."/>
            <person name="Allemand D."/>
            <person name="Aranda M."/>
        </authorList>
    </citation>
    <scope>NUCLEOTIDE SEQUENCE [LARGE SCALE GENOMIC DNA]</scope>
</reference>
<name>A0A2B4RN07_STYPI</name>
<evidence type="ECO:0000256" key="1">
    <source>
        <dbReference type="SAM" id="MobiDB-lite"/>
    </source>
</evidence>
<evidence type="ECO:0000313" key="4">
    <source>
        <dbReference type="Proteomes" id="UP000225706"/>
    </source>
</evidence>
<dbReference type="EMBL" id="LSMT01000452">
    <property type="protein sequence ID" value="PFX17727.1"/>
    <property type="molecule type" value="Genomic_DNA"/>
</dbReference>
<dbReference type="InterPro" id="IPR050951">
    <property type="entry name" value="Retrovirus_Pol_polyprotein"/>
</dbReference>
<dbReference type="Pfam" id="PF00078">
    <property type="entry name" value="RVT_1"/>
    <property type="match status" value="1"/>
</dbReference>
<evidence type="ECO:0000259" key="2">
    <source>
        <dbReference type="Pfam" id="PF00078"/>
    </source>
</evidence>
<dbReference type="InterPro" id="IPR043502">
    <property type="entry name" value="DNA/RNA_pol_sf"/>
</dbReference>
<gene>
    <name evidence="3" type="primary">K02A2.6</name>
    <name evidence="3" type="ORF">AWC38_SpisGene17922</name>
</gene>
<dbReference type="Proteomes" id="UP000225706">
    <property type="component" value="Unassembled WGS sequence"/>
</dbReference>
<accession>A0A2B4RN07</accession>
<dbReference type="OrthoDB" id="5985458at2759"/>
<feature type="compositionally biased region" description="Basic residues" evidence="1">
    <location>
        <begin position="26"/>
        <end position="44"/>
    </location>
</feature>
<feature type="domain" description="Reverse transcriptase" evidence="2">
    <location>
        <begin position="224"/>
        <end position="372"/>
    </location>
</feature>
<protein>
    <submittedName>
        <fullName evidence="3">Uncharacterized protein K02A2.6</fullName>
    </submittedName>
</protein>